<feature type="transmembrane region" description="Helical" evidence="1">
    <location>
        <begin position="12"/>
        <end position="31"/>
    </location>
</feature>
<proteinExistence type="predicted"/>
<comment type="caution">
    <text evidence="2">The sequence shown here is derived from an EMBL/GenBank/DDBJ whole genome shotgun (WGS) entry which is preliminary data.</text>
</comment>
<feature type="transmembrane region" description="Helical" evidence="1">
    <location>
        <begin position="109"/>
        <end position="128"/>
    </location>
</feature>
<name>A0A0L6TXA1_9FIRM</name>
<reference evidence="3" key="1">
    <citation type="submission" date="2015-07" db="EMBL/GenBank/DDBJ databases">
        <title>Draft genome sequence of Acetobacterium bakii DSM 8293, a potential psychrophilic chemical producer through syngas fermentation.</title>
        <authorList>
            <person name="Song Y."/>
            <person name="Hwang S."/>
            <person name="Cho B.-K."/>
        </authorList>
    </citation>
    <scope>NUCLEOTIDE SEQUENCE [LARGE SCALE GENOMIC DNA]</scope>
    <source>
        <strain evidence="3">DSM 8239</strain>
    </source>
</reference>
<protein>
    <submittedName>
        <fullName evidence="2">Uncharacterized protein</fullName>
    </submittedName>
</protein>
<feature type="transmembrane region" description="Helical" evidence="1">
    <location>
        <begin position="52"/>
        <end position="71"/>
    </location>
</feature>
<keyword evidence="1" id="KW-0812">Transmembrane</keyword>
<evidence type="ECO:0000313" key="2">
    <source>
        <dbReference type="EMBL" id="KNZ40712.1"/>
    </source>
</evidence>
<dbReference type="RefSeq" id="WP_050741435.1">
    <property type="nucleotide sequence ID" value="NZ_RXYC01000012.1"/>
</dbReference>
<keyword evidence="1" id="KW-0472">Membrane</keyword>
<evidence type="ECO:0000313" key="3">
    <source>
        <dbReference type="Proteomes" id="UP000036873"/>
    </source>
</evidence>
<dbReference type="Proteomes" id="UP000036873">
    <property type="component" value="Unassembled WGS sequence"/>
</dbReference>
<keyword evidence="3" id="KW-1185">Reference proteome</keyword>
<evidence type="ECO:0000256" key="1">
    <source>
        <dbReference type="SAM" id="Phobius"/>
    </source>
</evidence>
<gene>
    <name evidence="2" type="ORF">AKG39_16125</name>
</gene>
<dbReference type="OrthoDB" id="1782647at2"/>
<organism evidence="2 3">
    <name type="scientific">Acetobacterium bakii</name>
    <dbReference type="NCBI Taxonomy" id="52689"/>
    <lineage>
        <taxon>Bacteria</taxon>
        <taxon>Bacillati</taxon>
        <taxon>Bacillota</taxon>
        <taxon>Clostridia</taxon>
        <taxon>Eubacteriales</taxon>
        <taxon>Eubacteriaceae</taxon>
        <taxon>Acetobacterium</taxon>
    </lineage>
</organism>
<dbReference type="AlphaFoldDB" id="A0A0L6TXA1"/>
<dbReference type="EMBL" id="LGYO01000045">
    <property type="protein sequence ID" value="KNZ40712.1"/>
    <property type="molecule type" value="Genomic_DNA"/>
</dbReference>
<sequence length="129" mass="14448">MSFTGDQLLKIIIPLLSLVVGVLSFVYHMQYKKRLAGNVIQGATAKRFKDQFNILGILYILIALLVILDSYATMGPMSLIIVFIAAGGGIYNLVIINKKEVFDLSDINFLKWNSIILLFIAVIYLMSIF</sequence>
<accession>A0A0L6TXA1</accession>
<feature type="transmembrane region" description="Helical" evidence="1">
    <location>
        <begin position="77"/>
        <end position="97"/>
    </location>
</feature>
<keyword evidence="1" id="KW-1133">Transmembrane helix</keyword>